<comment type="caution">
    <text evidence="3">The sequence shown here is derived from an EMBL/GenBank/DDBJ whole genome shotgun (WGS) entry which is preliminary data.</text>
</comment>
<dbReference type="InterPro" id="IPR049317">
    <property type="entry name" value="GCIP-like_N"/>
</dbReference>
<evidence type="ECO:0000313" key="4">
    <source>
        <dbReference type="Proteomes" id="UP001378960"/>
    </source>
</evidence>
<dbReference type="Gene3D" id="1.20.1410.10">
    <property type="entry name" value="I/LWEQ domain"/>
    <property type="match status" value="1"/>
</dbReference>
<dbReference type="Pfam" id="PF13324">
    <property type="entry name" value="GCIP_N"/>
    <property type="match status" value="1"/>
</dbReference>
<proteinExistence type="predicted"/>
<dbReference type="EMBL" id="BTGB01000009">
    <property type="protein sequence ID" value="GMM48710.1"/>
    <property type="molecule type" value="Genomic_DNA"/>
</dbReference>
<keyword evidence="4" id="KW-1185">Reference proteome</keyword>
<organism evidence="3 4">
    <name type="scientific">Pichia kluyveri</name>
    <name type="common">Yeast</name>
    <dbReference type="NCBI Taxonomy" id="36015"/>
    <lineage>
        <taxon>Eukaryota</taxon>
        <taxon>Fungi</taxon>
        <taxon>Dikarya</taxon>
        <taxon>Ascomycota</taxon>
        <taxon>Saccharomycotina</taxon>
        <taxon>Pichiomycetes</taxon>
        <taxon>Pichiales</taxon>
        <taxon>Pichiaceae</taxon>
        <taxon>Pichia</taxon>
    </lineage>
</organism>
<reference evidence="3 4" key="1">
    <citation type="journal article" date="2023" name="Elife">
        <title>Identification of key yeast species and microbe-microbe interactions impacting larval growth of Drosophila in the wild.</title>
        <authorList>
            <person name="Mure A."/>
            <person name="Sugiura Y."/>
            <person name="Maeda R."/>
            <person name="Honda K."/>
            <person name="Sakurai N."/>
            <person name="Takahashi Y."/>
            <person name="Watada M."/>
            <person name="Katoh T."/>
            <person name="Gotoh A."/>
            <person name="Gotoh Y."/>
            <person name="Taniguchi I."/>
            <person name="Nakamura K."/>
            <person name="Hayashi T."/>
            <person name="Katayama T."/>
            <person name="Uemura T."/>
            <person name="Hattori Y."/>
        </authorList>
    </citation>
    <scope>NUCLEOTIDE SEQUENCE [LARGE SCALE GENOMIC DNA]</scope>
    <source>
        <strain evidence="3 4">PK-24</strain>
    </source>
</reference>
<evidence type="ECO:0000256" key="1">
    <source>
        <dbReference type="SAM" id="MobiDB-lite"/>
    </source>
</evidence>
<dbReference type="InterPro" id="IPR026907">
    <property type="entry name" value="GCIP-like"/>
</dbReference>
<dbReference type="PANTHER" id="PTHR15492">
    <property type="entry name" value="CYCLIN D1-BINDING PROTEIN 1"/>
    <property type="match status" value="1"/>
</dbReference>
<feature type="domain" description="Cyclin-D1-binding protein 1-like N-terminal" evidence="2">
    <location>
        <begin position="52"/>
        <end position="212"/>
    </location>
</feature>
<protein>
    <recommendedName>
        <fullName evidence="2">Cyclin-D1-binding protein 1-like N-terminal domain-containing protein</fullName>
    </recommendedName>
</protein>
<feature type="region of interest" description="Disordered" evidence="1">
    <location>
        <begin position="142"/>
        <end position="162"/>
    </location>
</feature>
<evidence type="ECO:0000259" key="2">
    <source>
        <dbReference type="Pfam" id="PF13324"/>
    </source>
</evidence>
<dbReference type="AlphaFoldDB" id="A0AAV5RBG8"/>
<sequence>MEKTPADLSNHITAVQETLQQLQINFQNSITSSNENLINLESTKIAKPLDEIPKLTNLISAHATKLGLVFKPPIENSTLKACWTEIDNIVRYSLLLISLLTQLNSSVEIYSKVFINELSSDSLNVLDTVIILIQELNKLLPNEEENEESNEGNNEGNKKSDPRLIGVGMVWESCEKLLKTSKSGSSGVLKNKLKSTNKIIIDALDELNEWLKNPIVGGGFDYDDDDIFGLNDDDDDDNDSGNELNDDGDDMASDEIISVGKEYSKKIQLVKLLISLLDKSIPNSEYTVEFSKSLDILHEKILKLNEYVDDIIACIIYDSDLNGVEKASKLLTKEINQIVELIRKINNNNEKRVQWLNSWKIKYEESK</sequence>
<dbReference type="PANTHER" id="PTHR15492:SF1">
    <property type="entry name" value="CYCLIN-D1-BINDING PROTEIN 1"/>
    <property type="match status" value="1"/>
</dbReference>
<feature type="region of interest" description="Disordered" evidence="1">
    <location>
        <begin position="231"/>
        <end position="251"/>
    </location>
</feature>
<accession>A0AAV5RBG8</accession>
<evidence type="ECO:0000313" key="3">
    <source>
        <dbReference type="EMBL" id="GMM48710.1"/>
    </source>
</evidence>
<dbReference type="Gene3D" id="1.20.1420.10">
    <property type="entry name" value="Talin, central domain"/>
    <property type="match status" value="1"/>
</dbReference>
<dbReference type="GO" id="GO:0005634">
    <property type="term" value="C:nucleus"/>
    <property type="evidence" value="ECO:0007669"/>
    <property type="project" value="TreeGrafter"/>
</dbReference>
<gene>
    <name evidence="3" type="ORF">DAPK24_053080</name>
</gene>
<name>A0AAV5RBG8_PICKL</name>
<dbReference type="Proteomes" id="UP001378960">
    <property type="component" value="Unassembled WGS sequence"/>
</dbReference>